<keyword evidence="1" id="KW-0812">Transmembrane</keyword>
<dbReference type="RefSeq" id="XP_011134181.1">
    <property type="nucleotide sequence ID" value="XM_011135879.1"/>
</dbReference>
<dbReference type="VEuPathDB" id="CryptoDB:GNI_147590"/>
<dbReference type="GeneID" id="22915158"/>
<name>A0A023AZS2_GRENI</name>
<comment type="caution">
    <text evidence="1">The sequence shown here is derived from an EMBL/GenBank/DDBJ whole genome shotgun (WGS) entry which is preliminary data.</text>
</comment>
<dbReference type="Proteomes" id="UP000019763">
    <property type="component" value="Unassembled WGS sequence"/>
</dbReference>
<dbReference type="AlphaFoldDB" id="A0A023AZS2"/>
<dbReference type="EMBL" id="AFNH02001098">
    <property type="protein sequence ID" value="EZG44419.1"/>
    <property type="molecule type" value="Genomic_DNA"/>
</dbReference>
<accession>A0A023AZS2</accession>
<protein>
    <submittedName>
        <fullName evidence="1">Transmembrane protein</fullName>
    </submittedName>
</protein>
<gene>
    <name evidence="1" type="ORF">GNI_147590</name>
</gene>
<keyword evidence="2" id="KW-1185">Reference proteome</keyword>
<reference evidence="1" key="1">
    <citation type="submission" date="2013-12" db="EMBL/GenBank/DDBJ databases">
        <authorList>
            <person name="Omoto C.K."/>
            <person name="Sibley D."/>
            <person name="Venepally P."/>
            <person name="Hadjithomas M."/>
            <person name="Karamycheva S."/>
            <person name="Brunk B."/>
            <person name="Roos D."/>
            <person name="Caler E."/>
            <person name="Lorenzi H."/>
        </authorList>
    </citation>
    <scope>NUCLEOTIDE SEQUENCE</scope>
</reference>
<sequence length="570" mass="62451">MKTFTAFQSVGGAELLAALVTSEGLQPELDDQTSARFLTFAVKGEGQVHAVALGSEVELQELDAKLDAKLEGSDLDQCKLLFESISRLKVLKVPEQTTPHSVVRSSLKKFLDEETVETETRRQIWVDAFGKCQSETEHTGNDRHTGVAEETGDDELQVFTRKLKRKELEHLLPKVPEEWWEGMQRSAVSSWTEWLNLDAVRDGFKRCPSQTKLALAGGALLGVVGCYLNFLPAGVGGASSRRAPMVLEELVPCVNATNLKGVRCVDGVPLCVTHAENPKRGCVPFGAAFDRSTLERLTSSGMYNICRTSNSCAVADTKASKNITLTIGKMKDARWCADELHQDEALCVDGVGLCVLDTGDPEKKCYQRRSLLEDGRVLEYLSKLVPPGNGVDVCRVRSGCPIPSCTDETNLKHTTCVKGVPYCLTNKRDAGKRCFLMGAKLRPSHIFWLSRQLESPFDVCRASGTCGDGSPVVCDVPWPMLLTRVEAPMDACDGVDLGNSREPAHIPETCAVPLGGAFACVHWDPIASRHREKCFSYGDSVGVSFKKVRHELQKLRPGLVRCSLNHPCKT</sequence>
<evidence type="ECO:0000313" key="2">
    <source>
        <dbReference type="Proteomes" id="UP000019763"/>
    </source>
</evidence>
<proteinExistence type="predicted"/>
<organism evidence="1 2">
    <name type="scientific">Gregarina niphandrodes</name>
    <name type="common">Septate eugregarine</name>
    <dbReference type="NCBI Taxonomy" id="110365"/>
    <lineage>
        <taxon>Eukaryota</taxon>
        <taxon>Sar</taxon>
        <taxon>Alveolata</taxon>
        <taxon>Apicomplexa</taxon>
        <taxon>Conoidasida</taxon>
        <taxon>Gregarinasina</taxon>
        <taxon>Eugregarinorida</taxon>
        <taxon>Gregarinidae</taxon>
        <taxon>Gregarina</taxon>
    </lineage>
</organism>
<keyword evidence="1" id="KW-0472">Membrane</keyword>
<evidence type="ECO:0000313" key="1">
    <source>
        <dbReference type="EMBL" id="EZG44419.1"/>
    </source>
</evidence>